<dbReference type="GO" id="GO:0016881">
    <property type="term" value="F:acid-amino acid ligase activity"/>
    <property type="evidence" value="ECO:0007669"/>
    <property type="project" value="UniProtKB-ARBA"/>
</dbReference>
<dbReference type="InterPro" id="IPR022770">
    <property type="entry name" value="IucA/IucC-like_C"/>
</dbReference>
<dbReference type="Pfam" id="PF04183">
    <property type="entry name" value="IucA_IucC"/>
    <property type="match status" value="1"/>
</dbReference>
<dbReference type="EMBL" id="ML769452">
    <property type="protein sequence ID" value="KAE9400887.1"/>
    <property type="molecule type" value="Genomic_DNA"/>
</dbReference>
<dbReference type="PANTHER" id="PTHR34384">
    <property type="entry name" value="L-2,3-DIAMINOPROPANOATE--CITRATE LIGASE"/>
    <property type="match status" value="1"/>
</dbReference>
<organism evidence="3 4">
    <name type="scientific">Gymnopus androsaceus JB14</name>
    <dbReference type="NCBI Taxonomy" id="1447944"/>
    <lineage>
        <taxon>Eukaryota</taxon>
        <taxon>Fungi</taxon>
        <taxon>Dikarya</taxon>
        <taxon>Basidiomycota</taxon>
        <taxon>Agaricomycotina</taxon>
        <taxon>Agaricomycetes</taxon>
        <taxon>Agaricomycetidae</taxon>
        <taxon>Agaricales</taxon>
        <taxon>Marasmiineae</taxon>
        <taxon>Omphalotaceae</taxon>
        <taxon>Gymnopus</taxon>
    </lineage>
</organism>
<name>A0A6A4HVE5_9AGAR</name>
<dbReference type="InterPro" id="IPR007310">
    <property type="entry name" value="Aerobactin_biosyn_IucA/IucC_N"/>
</dbReference>
<accession>A0A6A4HVE5</accession>
<dbReference type="GO" id="GO:0019290">
    <property type="term" value="P:siderophore biosynthetic process"/>
    <property type="evidence" value="ECO:0007669"/>
    <property type="project" value="InterPro"/>
</dbReference>
<evidence type="ECO:0000313" key="4">
    <source>
        <dbReference type="Proteomes" id="UP000799118"/>
    </source>
</evidence>
<evidence type="ECO:0000259" key="1">
    <source>
        <dbReference type="Pfam" id="PF04183"/>
    </source>
</evidence>
<dbReference type="Gene3D" id="1.10.510.40">
    <property type="match status" value="1"/>
</dbReference>
<dbReference type="PANTHER" id="PTHR34384:SF5">
    <property type="entry name" value="L-2,3-DIAMINOPROPANOATE--CITRATE LIGASE"/>
    <property type="match status" value="1"/>
</dbReference>
<dbReference type="Pfam" id="PF06276">
    <property type="entry name" value="FhuF"/>
    <property type="match status" value="1"/>
</dbReference>
<dbReference type="OrthoDB" id="2117718at2759"/>
<feature type="domain" description="Aerobactin siderophore biosynthesis IucA/IucC-like C-terminal" evidence="2">
    <location>
        <begin position="401"/>
        <end position="555"/>
    </location>
</feature>
<protein>
    <submittedName>
        <fullName evidence="3">Uncharacterized protein</fullName>
    </submittedName>
</protein>
<dbReference type="InterPro" id="IPR037455">
    <property type="entry name" value="LucA/IucC-like"/>
</dbReference>
<keyword evidence="4" id="KW-1185">Reference proteome</keyword>
<feature type="domain" description="Aerobactin siderophore biosynthesis IucA/IucC N-terminal" evidence="1">
    <location>
        <begin position="262"/>
        <end position="375"/>
    </location>
</feature>
<reference evidence="3" key="1">
    <citation type="journal article" date="2019" name="Environ. Microbiol.">
        <title>Fungal ecological strategies reflected in gene transcription - a case study of two litter decomposers.</title>
        <authorList>
            <person name="Barbi F."/>
            <person name="Kohler A."/>
            <person name="Barry K."/>
            <person name="Baskaran P."/>
            <person name="Daum C."/>
            <person name="Fauchery L."/>
            <person name="Ihrmark K."/>
            <person name="Kuo A."/>
            <person name="LaButti K."/>
            <person name="Lipzen A."/>
            <person name="Morin E."/>
            <person name="Grigoriev I.V."/>
            <person name="Henrissat B."/>
            <person name="Lindahl B."/>
            <person name="Martin F."/>
        </authorList>
    </citation>
    <scope>NUCLEOTIDE SEQUENCE</scope>
    <source>
        <strain evidence="3">JB14</strain>
    </source>
</reference>
<gene>
    <name evidence="3" type="ORF">BT96DRAFT_880828</name>
</gene>
<evidence type="ECO:0000259" key="2">
    <source>
        <dbReference type="Pfam" id="PF06276"/>
    </source>
</evidence>
<evidence type="ECO:0000313" key="3">
    <source>
        <dbReference type="EMBL" id="KAE9400887.1"/>
    </source>
</evidence>
<proteinExistence type="predicted"/>
<dbReference type="AlphaFoldDB" id="A0A6A4HVE5"/>
<sequence>MPLPRNTLRQLAQFETTRRLLAALVNEGMIAANVSARGERAFLNLRPKTRLENGHTELHVPFNLQEVQKWIKTTTSKPLLHPNDLASPVYVSGKPERRDGNGIESDPQVLWDLMLPWFMDENMEDEAGKQISQELRSSADNQEEWFKLTKTNDLTLHSGTIEWEQAILKGHPTHPMHRSCLAQASVQPIPSHEIPTLLTPSLQFLALPSSTLRITGPFTTLLQPLLRTLSVRNPYPNTLILPCLSRQIPAILQICPSAHHLSCTPTQAQAQASIRTVSLPASLNYPYHLKLSLACKITSALRTITPWTACIGPEVGDLLVNVLPEDLWVCKEVASITGSSHDFDTAKHLSCVLREDLEPRAATLNETLIPAGALAETDVQTGSICHAERVFGLDTLDKRKEWLRTYAAVLLRLVLQPALEYGIALEAHGQNMLVRVDKSTGEVKGFAVRDFGGIKIHMPTLHGKGYQLLSALPGSFTTTNEREEVWDILHHTIFNNHLNHLVQSLGLHREGGWTVVREELDRAIEMIGAGPMEELRAFLTRDTVHLKAFLKMKMSGLYRDYLHIDVQNILLS</sequence>
<dbReference type="Proteomes" id="UP000799118">
    <property type="component" value="Unassembled WGS sequence"/>
</dbReference>